<reference evidence="1 2" key="1">
    <citation type="submission" date="2013-11" db="EMBL/GenBank/DDBJ databases">
        <title>Genome sequencing of Stegodyphus mimosarum.</title>
        <authorList>
            <person name="Bechsgaard J."/>
        </authorList>
    </citation>
    <scope>NUCLEOTIDE SEQUENCE [LARGE SCALE GENOMIC DNA]</scope>
</reference>
<keyword evidence="2" id="KW-1185">Reference proteome</keyword>
<evidence type="ECO:0000313" key="2">
    <source>
        <dbReference type="Proteomes" id="UP000054359"/>
    </source>
</evidence>
<evidence type="ECO:0000313" key="1">
    <source>
        <dbReference type="EMBL" id="KFM56559.1"/>
    </source>
</evidence>
<gene>
    <name evidence="1" type="ORF">X975_07399</name>
</gene>
<name>A0A087SUM0_STEMI</name>
<accession>A0A087SUM0</accession>
<organism evidence="1 2">
    <name type="scientific">Stegodyphus mimosarum</name>
    <name type="common">African social velvet spider</name>
    <dbReference type="NCBI Taxonomy" id="407821"/>
    <lineage>
        <taxon>Eukaryota</taxon>
        <taxon>Metazoa</taxon>
        <taxon>Ecdysozoa</taxon>
        <taxon>Arthropoda</taxon>
        <taxon>Chelicerata</taxon>
        <taxon>Arachnida</taxon>
        <taxon>Araneae</taxon>
        <taxon>Araneomorphae</taxon>
        <taxon>Entelegynae</taxon>
        <taxon>Eresoidea</taxon>
        <taxon>Eresidae</taxon>
        <taxon>Stegodyphus</taxon>
    </lineage>
</organism>
<dbReference type="EMBL" id="KK112025">
    <property type="protein sequence ID" value="KFM56559.1"/>
    <property type="molecule type" value="Genomic_DNA"/>
</dbReference>
<sequence>MVCIIILHQPYFKLCLELILLIQLNFIYQSTTSTMKIMLKQHSETETTSIGVGLVQEPVEMNPRFTDAKVICWYIPCKAVYSFDSMMGEG</sequence>
<dbReference type="AlphaFoldDB" id="A0A087SUM0"/>
<protein>
    <submittedName>
        <fullName evidence="1">Uncharacterized protein</fullName>
    </submittedName>
</protein>
<feature type="non-terminal residue" evidence="1">
    <location>
        <position position="90"/>
    </location>
</feature>
<dbReference type="Proteomes" id="UP000054359">
    <property type="component" value="Unassembled WGS sequence"/>
</dbReference>
<proteinExistence type="predicted"/>